<organism evidence="1 2">
    <name type="scientific">Papaver somniferum</name>
    <name type="common">Opium poppy</name>
    <dbReference type="NCBI Taxonomy" id="3469"/>
    <lineage>
        <taxon>Eukaryota</taxon>
        <taxon>Viridiplantae</taxon>
        <taxon>Streptophyta</taxon>
        <taxon>Embryophyta</taxon>
        <taxon>Tracheophyta</taxon>
        <taxon>Spermatophyta</taxon>
        <taxon>Magnoliopsida</taxon>
        <taxon>Ranunculales</taxon>
        <taxon>Papaveraceae</taxon>
        <taxon>Papaveroideae</taxon>
        <taxon>Papaver</taxon>
    </lineage>
</organism>
<sequence length="71" mass="8125">MELLLLLVWAGHKERSKGSCSSVFNLRFCLRCHAGCVFDQQRGGSLKLQTCQNQVVFLSLNYGDGWREDKF</sequence>
<keyword evidence="2" id="KW-1185">Reference proteome</keyword>
<dbReference type="Gramene" id="RZC60862">
    <property type="protein sequence ID" value="RZC60862"/>
    <property type="gene ID" value="C5167_022615"/>
</dbReference>
<evidence type="ECO:0000313" key="1">
    <source>
        <dbReference type="EMBL" id="RZC60862.1"/>
    </source>
</evidence>
<gene>
    <name evidence="1" type="ORF">C5167_022615</name>
</gene>
<name>A0A4Y7JLG7_PAPSO</name>
<dbReference type="Proteomes" id="UP000316621">
    <property type="component" value="Chromosome 5"/>
</dbReference>
<reference evidence="1 2" key="1">
    <citation type="journal article" date="2018" name="Science">
        <title>The opium poppy genome and morphinan production.</title>
        <authorList>
            <person name="Guo L."/>
            <person name="Winzer T."/>
            <person name="Yang X."/>
            <person name="Li Y."/>
            <person name="Ning Z."/>
            <person name="He Z."/>
            <person name="Teodor R."/>
            <person name="Lu Y."/>
            <person name="Bowser T.A."/>
            <person name="Graham I.A."/>
            <person name="Ye K."/>
        </authorList>
    </citation>
    <scope>NUCLEOTIDE SEQUENCE [LARGE SCALE GENOMIC DNA]</scope>
    <source>
        <strain evidence="2">cv. HN1</strain>
        <tissue evidence="1">Leaves</tissue>
    </source>
</reference>
<dbReference type="AlphaFoldDB" id="A0A4Y7JLG7"/>
<dbReference type="EMBL" id="CM010719">
    <property type="protein sequence ID" value="RZC60862.1"/>
    <property type="molecule type" value="Genomic_DNA"/>
</dbReference>
<accession>A0A4Y7JLG7</accession>
<protein>
    <submittedName>
        <fullName evidence="1">Uncharacterized protein</fullName>
    </submittedName>
</protein>
<proteinExistence type="predicted"/>
<evidence type="ECO:0000313" key="2">
    <source>
        <dbReference type="Proteomes" id="UP000316621"/>
    </source>
</evidence>